<dbReference type="SMART" id="SM00860">
    <property type="entry name" value="SMI1_KNR4"/>
    <property type="match status" value="1"/>
</dbReference>
<dbReference type="Proteomes" id="UP000259636">
    <property type="component" value="Chromosome"/>
</dbReference>
<dbReference type="GeneID" id="300114133"/>
<reference evidence="2 3" key="1">
    <citation type="submission" date="2018-08" db="EMBL/GenBank/DDBJ databases">
        <authorList>
            <person name="Ferrada E.E."/>
            <person name="Latorre B.A."/>
        </authorList>
    </citation>
    <scope>NUCLEOTIDE SEQUENCE [LARGE SCALE GENOMIC DNA]</scope>
    <source>
        <strain evidence="2 3">VK-A60T</strain>
    </source>
</reference>
<protein>
    <recommendedName>
        <fullName evidence="1">Knr4/Smi1-like domain-containing protein</fullName>
    </recommendedName>
</protein>
<evidence type="ECO:0000313" key="3">
    <source>
        <dbReference type="Proteomes" id="UP000259636"/>
    </source>
</evidence>
<sequence>MSDHGTTGPAGDEARAGAVRDAWARIDAWLRAHAPDSYEVLAPPADPAAVEAAQAEMGVRFPADLLASLACHDGLRHWANCLPLRPPEPVARIVDHWQMCVEIDEANRADEDEPEPEGEEPWWHPQWIPWAQSDGDAQIIDMRPGPAQGRLGMAYHDDCGVFTDGWPSLAAYLTEVADVLEKGGAVGGTWAPFLTTEGELWWSLKGETQLNGEPLVPAPAPAAGS</sequence>
<dbReference type="KEGG" id="sky:D0C37_07990"/>
<dbReference type="AlphaFoldDB" id="A0A385D812"/>
<organism evidence="2 3">
    <name type="scientific">Streptomyces koyangensis</name>
    <dbReference type="NCBI Taxonomy" id="188770"/>
    <lineage>
        <taxon>Bacteria</taxon>
        <taxon>Bacillati</taxon>
        <taxon>Actinomycetota</taxon>
        <taxon>Actinomycetes</taxon>
        <taxon>Kitasatosporales</taxon>
        <taxon>Streptomycetaceae</taxon>
        <taxon>Streptomyces</taxon>
        <taxon>Streptomyces aurantiacus group</taxon>
    </lineage>
</organism>
<evidence type="ECO:0000259" key="1">
    <source>
        <dbReference type="SMART" id="SM00860"/>
    </source>
</evidence>
<dbReference type="SUPFAM" id="SSF160631">
    <property type="entry name" value="SMI1/KNR4-like"/>
    <property type="match status" value="1"/>
</dbReference>
<dbReference type="PANTHER" id="PTHR47432">
    <property type="entry name" value="CELL WALL ASSEMBLY REGULATOR SMI1"/>
    <property type="match status" value="1"/>
</dbReference>
<dbReference type="PANTHER" id="PTHR47432:SF1">
    <property type="entry name" value="CELL WALL ASSEMBLY REGULATOR SMI1"/>
    <property type="match status" value="1"/>
</dbReference>
<dbReference type="EMBL" id="CP031742">
    <property type="protein sequence ID" value="AXQ54543.1"/>
    <property type="molecule type" value="Genomic_DNA"/>
</dbReference>
<dbReference type="InterPro" id="IPR051873">
    <property type="entry name" value="KNR4/SMI1_regulator"/>
</dbReference>
<proteinExistence type="predicted"/>
<gene>
    <name evidence="2" type="ORF">D0C37_07990</name>
</gene>
<accession>A0A385D812</accession>
<dbReference type="InterPro" id="IPR018958">
    <property type="entry name" value="Knr4/Smi1-like_dom"/>
</dbReference>
<dbReference type="InterPro" id="IPR037883">
    <property type="entry name" value="Knr4/Smi1-like_sf"/>
</dbReference>
<feature type="domain" description="Knr4/Smi1-like" evidence="1">
    <location>
        <begin position="44"/>
        <end position="175"/>
    </location>
</feature>
<dbReference type="Pfam" id="PF09346">
    <property type="entry name" value="SMI1_KNR4"/>
    <property type="match status" value="1"/>
</dbReference>
<name>A0A385D812_9ACTN</name>
<evidence type="ECO:0000313" key="2">
    <source>
        <dbReference type="EMBL" id="AXQ54543.1"/>
    </source>
</evidence>
<dbReference type="RefSeq" id="WP_117349012.1">
    <property type="nucleotide sequence ID" value="NZ_CP031742.1"/>
</dbReference>